<dbReference type="RefSeq" id="WP_157563380.1">
    <property type="nucleotide sequence ID" value="NZ_WPIK01000001.1"/>
</dbReference>
<dbReference type="AlphaFoldDB" id="A0A7K1SSB4"/>
<feature type="domain" description="Shikimate dehydrogenase substrate binding N-terminal" evidence="4">
    <location>
        <begin position="6"/>
        <end position="88"/>
    </location>
</feature>
<keyword evidence="6" id="KW-1185">Reference proteome</keyword>
<dbReference type="Pfam" id="PF08501">
    <property type="entry name" value="Shikimate_dh_N"/>
    <property type="match status" value="1"/>
</dbReference>
<keyword evidence="3" id="KW-0028">Amino-acid biosynthesis</keyword>
<evidence type="ECO:0000256" key="1">
    <source>
        <dbReference type="ARBA" id="ARBA00004871"/>
    </source>
</evidence>
<evidence type="ECO:0000256" key="3">
    <source>
        <dbReference type="ARBA" id="ARBA00023141"/>
    </source>
</evidence>
<keyword evidence="2 5" id="KW-0560">Oxidoreductase</keyword>
<dbReference type="GO" id="GO:0009423">
    <property type="term" value="P:chorismate biosynthetic process"/>
    <property type="evidence" value="ECO:0007669"/>
    <property type="project" value="TreeGrafter"/>
</dbReference>
<dbReference type="SUPFAM" id="SSF51735">
    <property type="entry name" value="NAD(P)-binding Rossmann-fold domains"/>
    <property type="match status" value="1"/>
</dbReference>
<dbReference type="InterPro" id="IPR036291">
    <property type="entry name" value="NAD(P)-bd_dom_sf"/>
</dbReference>
<comment type="caution">
    <text evidence="5">The sequence shown here is derived from an EMBL/GenBank/DDBJ whole genome shotgun (WGS) entry which is preliminary data.</text>
</comment>
<dbReference type="InterPro" id="IPR022893">
    <property type="entry name" value="Shikimate_DH_fam"/>
</dbReference>
<dbReference type="InterPro" id="IPR013708">
    <property type="entry name" value="Shikimate_DH-bd_N"/>
</dbReference>
<dbReference type="GO" id="GO:0004764">
    <property type="term" value="F:shikimate 3-dehydrogenase (NADP+) activity"/>
    <property type="evidence" value="ECO:0007669"/>
    <property type="project" value="UniProtKB-EC"/>
</dbReference>
<proteinExistence type="predicted"/>
<sequence length="265" mass="30053">MKKFGLIGYPLTHSFSKKYFTEKFAREDIEDNSYELFELENLSNFPEFIKANPDLCGLNVTIPHKIGAVFYMNWMDDEAKKVEAINCIKIITESAIEAAFSGEVGFVGQDFRLEGYNTDIYGFEHSLKPLLKSQHNKALVLGNGGASRAVRYVLKKLRIPFQVVSRRPKGNHLLYQNVTPELIKTSKLIINTTPLGTAPDLTAFPPIPYGNITDQHLLYDLIYNPEKTVFLQKGEAQGATIKNGYEMLVLQAEKSWEIWNKKAIL</sequence>
<keyword evidence="3" id="KW-0057">Aromatic amino acid biosynthesis</keyword>
<dbReference type="GO" id="GO:0019632">
    <property type="term" value="P:shikimate metabolic process"/>
    <property type="evidence" value="ECO:0007669"/>
    <property type="project" value="TreeGrafter"/>
</dbReference>
<dbReference type="SUPFAM" id="SSF53223">
    <property type="entry name" value="Aminoacid dehydrogenase-like, N-terminal domain"/>
    <property type="match status" value="1"/>
</dbReference>
<dbReference type="Proteomes" id="UP000462014">
    <property type="component" value="Unassembled WGS sequence"/>
</dbReference>
<dbReference type="Gene3D" id="3.40.50.720">
    <property type="entry name" value="NAD(P)-binding Rossmann-like Domain"/>
    <property type="match status" value="1"/>
</dbReference>
<comment type="pathway">
    <text evidence="1">Metabolic intermediate biosynthesis; chorismate biosynthesis; chorismate from D-erythrose 4-phosphate and phosphoenolpyruvate: step 4/7.</text>
</comment>
<organism evidence="5 6">
    <name type="scientific">Mucilaginibacter arboris</name>
    <dbReference type="NCBI Taxonomy" id="2682090"/>
    <lineage>
        <taxon>Bacteria</taxon>
        <taxon>Pseudomonadati</taxon>
        <taxon>Bacteroidota</taxon>
        <taxon>Sphingobacteriia</taxon>
        <taxon>Sphingobacteriales</taxon>
        <taxon>Sphingobacteriaceae</taxon>
        <taxon>Mucilaginibacter</taxon>
    </lineage>
</organism>
<accession>A0A7K1SSB4</accession>
<protein>
    <submittedName>
        <fullName evidence="5">Shikimate dehydrogenase</fullName>
        <ecNumber evidence="5">1.1.1.25</ecNumber>
    </submittedName>
</protein>
<evidence type="ECO:0000256" key="2">
    <source>
        <dbReference type="ARBA" id="ARBA00023002"/>
    </source>
</evidence>
<dbReference type="Gene3D" id="3.40.50.10860">
    <property type="entry name" value="Leucine Dehydrogenase, chain A, domain 1"/>
    <property type="match status" value="1"/>
</dbReference>
<name>A0A7K1SSB4_9SPHI</name>
<dbReference type="GO" id="GO:0009073">
    <property type="term" value="P:aromatic amino acid family biosynthetic process"/>
    <property type="evidence" value="ECO:0007669"/>
    <property type="project" value="UniProtKB-KW"/>
</dbReference>
<dbReference type="EMBL" id="WPIK01000001">
    <property type="protein sequence ID" value="MVN20203.1"/>
    <property type="molecule type" value="Genomic_DNA"/>
</dbReference>
<dbReference type="EC" id="1.1.1.25" evidence="5"/>
<evidence type="ECO:0000313" key="5">
    <source>
        <dbReference type="EMBL" id="MVN20203.1"/>
    </source>
</evidence>
<dbReference type="GO" id="GO:0050661">
    <property type="term" value="F:NADP binding"/>
    <property type="evidence" value="ECO:0007669"/>
    <property type="project" value="TreeGrafter"/>
</dbReference>
<reference evidence="5 6" key="1">
    <citation type="submission" date="2019-12" db="EMBL/GenBank/DDBJ databases">
        <title>Mucilaginibacter sp. HMF7410 genome sequencing and assembly.</title>
        <authorList>
            <person name="Kang H."/>
            <person name="Cha I."/>
            <person name="Kim H."/>
            <person name="Joh K."/>
        </authorList>
    </citation>
    <scope>NUCLEOTIDE SEQUENCE [LARGE SCALE GENOMIC DNA]</scope>
    <source>
        <strain evidence="5 6">HMF7410</strain>
    </source>
</reference>
<dbReference type="GO" id="GO:0005829">
    <property type="term" value="C:cytosol"/>
    <property type="evidence" value="ECO:0007669"/>
    <property type="project" value="TreeGrafter"/>
</dbReference>
<dbReference type="PANTHER" id="PTHR21089:SF1">
    <property type="entry name" value="BIFUNCTIONAL 3-DEHYDROQUINATE DEHYDRATASE_SHIKIMATE DEHYDROGENASE, CHLOROPLASTIC"/>
    <property type="match status" value="1"/>
</dbReference>
<evidence type="ECO:0000313" key="6">
    <source>
        <dbReference type="Proteomes" id="UP000462014"/>
    </source>
</evidence>
<dbReference type="CDD" id="cd01065">
    <property type="entry name" value="NAD_bind_Shikimate_DH"/>
    <property type="match status" value="1"/>
</dbReference>
<dbReference type="InterPro" id="IPR046346">
    <property type="entry name" value="Aminoacid_DH-like_N_sf"/>
</dbReference>
<dbReference type="PANTHER" id="PTHR21089">
    <property type="entry name" value="SHIKIMATE DEHYDROGENASE"/>
    <property type="match status" value="1"/>
</dbReference>
<gene>
    <name evidence="5" type="primary">aroE</name>
    <name evidence="5" type="ORF">GO621_01465</name>
</gene>
<evidence type="ECO:0000259" key="4">
    <source>
        <dbReference type="Pfam" id="PF08501"/>
    </source>
</evidence>